<dbReference type="Pfam" id="PF03432">
    <property type="entry name" value="Relaxase"/>
    <property type="match status" value="1"/>
</dbReference>
<sequence length="562" mass="59882">MPGLMRYAFGPGKANEHTHQHLVASSGVLATEWAGQLSPAEAGQLGRIMEAAWRDQHAEGRALVGATARGGVSGASLTADGTHRDADREHVYHAALSLAPGESFTDEQWSAVAADFVQGMGFTSGPEDTRGATWAAVRHGLTEKGNDHIHVMVNLVRQDGRRVQLPFNDYRLANQVRQSIEQQHDFVTPLHDRGHGVDVGLSLPAYSQKEAAVARDYAVAGQSGIPDRVSLQRIVRAAAATASSEVEFIANVVQHADLDPARWSTGDRAVVTGYRVRLDDQGRWFTATQLAPDLTLQKLRAGWSDGPGEREDAAAVWRGDTPVPTPGASASAEAELTRAHEHLAAWNRDLAQLDPTDKAAWKRHTAHAGVVMSALSIPDAPFTTQLGPAADQLTRWGLPTKTGGPQPEPAAPMDAATPPPAAPVLTVGPGELAARQIMLAVRATDGSSARGWYAVLEQMNRATRAIRDAQTARSELVAARACTAHVTAQLQETITQAGGATQTVTAERDLTHLSAEDREALQASAPGHTPGAFTGPARDTTQDWSPRGTEPPERGQRRGHGQ</sequence>
<dbReference type="Proteomes" id="UP000571817">
    <property type="component" value="Unassembled WGS sequence"/>
</dbReference>
<protein>
    <recommendedName>
        <fullName evidence="2">MobA/VirD2-like nuclease domain-containing protein</fullName>
    </recommendedName>
</protein>
<reference evidence="3 4" key="1">
    <citation type="submission" date="2020-07" db="EMBL/GenBank/DDBJ databases">
        <title>Sequencing the genomes of 1000 actinobacteria strains.</title>
        <authorList>
            <person name="Klenk H.-P."/>
        </authorList>
    </citation>
    <scope>NUCLEOTIDE SEQUENCE [LARGE SCALE GENOMIC DNA]</scope>
    <source>
        <strain evidence="3 4">DSM 29531</strain>
    </source>
</reference>
<feature type="domain" description="MobA/VirD2-like nuclease" evidence="2">
    <location>
        <begin position="84"/>
        <end position="185"/>
    </location>
</feature>
<dbReference type="RefSeq" id="WP_179483887.1">
    <property type="nucleotide sequence ID" value="NZ_JACCFW010000002.1"/>
</dbReference>
<gene>
    <name evidence="3" type="ORF">HNR15_003515</name>
</gene>
<keyword evidence="4" id="KW-1185">Reference proteome</keyword>
<dbReference type="InterPro" id="IPR005094">
    <property type="entry name" value="Endonuclease_MobA/VirD2"/>
</dbReference>
<organism evidence="3 4">
    <name type="scientific">Allobranchiibius huperziae</name>
    <dbReference type="NCBI Taxonomy" id="1874116"/>
    <lineage>
        <taxon>Bacteria</taxon>
        <taxon>Bacillati</taxon>
        <taxon>Actinomycetota</taxon>
        <taxon>Actinomycetes</taxon>
        <taxon>Micrococcales</taxon>
        <taxon>Dermacoccaceae</taxon>
        <taxon>Allobranchiibius</taxon>
    </lineage>
</organism>
<evidence type="ECO:0000256" key="1">
    <source>
        <dbReference type="SAM" id="MobiDB-lite"/>
    </source>
</evidence>
<comment type="caution">
    <text evidence="3">The sequence shown here is derived from an EMBL/GenBank/DDBJ whole genome shotgun (WGS) entry which is preliminary data.</text>
</comment>
<name>A0A853DII0_9MICO</name>
<evidence type="ECO:0000313" key="3">
    <source>
        <dbReference type="EMBL" id="NYJ76497.1"/>
    </source>
</evidence>
<dbReference type="EMBL" id="JACCFW010000002">
    <property type="protein sequence ID" value="NYJ76497.1"/>
    <property type="molecule type" value="Genomic_DNA"/>
</dbReference>
<evidence type="ECO:0000259" key="2">
    <source>
        <dbReference type="Pfam" id="PF03432"/>
    </source>
</evidence>
<proteinExistence type="predicted"/>
<evidence type="ECO:0000313" key="4">
    <source>
        <dbReference type="Proteomes" id="UP000571817"/>
    </source>
</evidence>
<dbReference type="AlphaFoldDB" id="A0A853DII0"/>
<feature type="region of interest" description="Disordered" evidence="1">
    <location>
        <begin position="517"/>
        <end position="562"/>
    </location>
</feature>
<accession>A0A853DII0</accession>